<feature type="domain" description="Myb/SANT-like DNA-binding" evidence="7">
    <location>
        <begin position="197"/>
        <end position="266"/>
    </location>
</feature>
<accession>A0A1A9Z5P0</accession>
<dbReference type="STRING" id="7398.A0A1A9Z5P0"/>
<organism evidence="8 9">
    <name type="scientific">Glossina pallidipes</name>
    <name type="common">Tsetse fly</name>
    <dbReference type="NCBI Taxonomy" id="7398"/>
    <lineage>
        <taxon>Eukaryota</taxon>
        <taxon>Metazoa</taxon>
        <taxon>Ecdysozoa</taxon>
        <taxon>Arthropoda</taxon>
        <taxon>Hexapoda</taxon>
        <taxon>Insecta</taxon>
        <taxon>Pterygota</taxon>
        <taxon>Neoptera</taxon>
        <taxon>Endopterygota</taxon>
        <taxon>Diptera</taxon>
        <taxon>Brachycera</taxon>
        <taxon>Muscomorpha</taxon>
        <taxon>Hippoboscoidea</taxon>
        <taxon>Glossinidae</taxon>
        <taxon>Glossina</taxon>
    </lineage>
</organism>
<evidence type="ECO:0000256" key="1">
    <source>
        <dbReference type="ARBA" id="ARBA00011764"/>
    </source>
</evidence>
<evidence type="ECO:0000313" key="8">
    <source>
        <dbReference type="EnsemblMetazoa" id="GPAI004611-PA"/>
    </source>
</evidence>
<comment type="function">
    <text evidence="6">Involved in transvection phenomena (= synapsis-dependent gene expression), where the synaptic pairing of chromosomes carrying genes with which zeste interacts influences the expression of these genes. Zeste binds to DNA and stimulates transcription from a nearby promoter.</text>
</comment>
<dbReference type="AlphaFoldDB" id="A0A1A9Z5P0"/>
<sequence length="601" mass="69779">MKQVKNHKKRFQRCTQEQVEYYLAFAEEHPELLQKKICSSNPRQMKKLWEELARNLNGMTGPTRNTQKWKETLNHWKIQVRCRARKSKTSLTSTGGGLLRKFSEITRLEERALATFGAIDGHSSLPSIRMEASSDRVQDNGDIKDMANTTQETHDIEPESNEIKEEIYNFTQETLDFAPEIHNIKQEIIIEANSYRRCTQEQLEYYLAFVEKHPELLQNKISSANPRKTKTLWEELAGNLNDMAGPTRNTQKWKETLNHWKYQLRGRARKGKISLNRTLRNYNKMTKFEERALATFRAIAVKVLPSVPSIGMKRAIKCVQEEVNATLNTTQEVHNKTQETFNNIPGTNNIKREINSTKPDANSYQRCTQEQLEYYVTFVETHPELLQNKVNPVNPEQLKNLWEELAGNLNSMAGPIRNTQKWKKTLNHWRNQLRSRARKGKISCSRTLKNYNKMTRFDKRALATFGAIAGKVLPSVPSIEVEDPIACVQDAMDINGPLNNWQETNTMQEPLYTTTLDIDNIKQETKDTALEWNNTSRMHDMHNINNTKKGIYNAVNKLATVIKERNDRGQKFWEEQLKVQQELVGVIKDLTQVLSKSKRIY</sequence>
<reference evidence="8" key="2">
    <citation type="submission" date="2020-05" db="UniProtKB">
        <authorList>
            <consortium name="EnsemblMetazoa"/>
        </authorList>
    </citation>
    <scope>IDENTIFICATION</scope>
    <source>
        <strain evidence="8">IAEA</strain>
    </source>
</reference>
<dbReference type="GO" id="GO:0003677">
    <property type="term" value="F:DNA binding"/>
    <property type="evidence" value="ECO:0007669"/>
    <property type="project" value="UniProtKB-KW"/>
</dbReference>
<evidence type="ECO:0000313" key="9">
    <source>
        <dbReference type="Proteomes" id="UP000092445"/>
    </source>
</evidence>
<keyword evidence="5" id="KW-0804">Transcription</keyword>
<dbReference type="VEuPathDB" id="VectorBase:GPAI004611"/>
<keyword evidence="9" id="KW-1185">Reference proteome</keyword>
<evidence type="ECO:0000256" key="4">
    <source>
        <dbReference type="ARBA" id="ARBA00023125"/>
    </source>
</evidence>
<evidence type="ECO:0000259" key="7">
    <source>
        <dbReference type="Pfam" id="PF13873"/>
    </source>
</evidence>
<feature type="domain" description="Myb/SANT-like DNA-binding" evidence="7">
    <location>
        <begin position="10"/>
        <end position="82"/>
    </location>
</feature>
<feature type="domain" description="Myb/SANT-like DNA-binding" evidence="7">
    <location>
        <begin position="366"/>
        <end position="436"/>
    </location>
</feature>
<keyword evidence="4" id="KW-0238">DNA-binding</keyword>
<reference evidence="9" key="1">
    <citation type="submission" date="2014-03" db="EMBL/GenBank/DDBJ databases">
        <authorList>
            <person name="Aksoy S."/>
            <person name="Warren W."/>
            <person name="Wilson R.K."/>
        </authorList>
    </citation>
    <scope>NUCLEOTIDE SEQUENCE [LARGE SCALE GENOMIC DNA]</scope>
    <source>
        <strain evidence="9">IAEA</strain>
    </source>
</reference>
<proteinExistence type="predicted"/>
<evidence type="ECO:0000256" key="6">
    <source>
        <dbReference type="ARBA" id="ARBA00025466"/>
    </source>
</evidence>
<protein>
    <recommendedName>
        <fullName evidence="2">Regulatory protein zeste</fullName>
    </recommendedName>
</protein>
<dbReference type="Proteomes" id="UP000092445">
    <property type="component" value="Unassembled WGS sequence"/>
</dbReference>
<dbReference type="EnsemblMetazoa" id="GPAI004611-RA">
    <property type="protein sequence ID" value="GPAI004611-PA"/>
    <property type="gene ID" value="GPAI004611"/>
</dbReference>
<dbReference type="InterPro" id="IPR028002">
    <property type="entry name" value="Myb_DNA-bind_5"/>
</dbReference>
<comment type="subunit">
    <text evidence="1">Self-associates forming complexes of several hundred monomers.</text>
</comment>
<dbReference type="Pfam" id="PF13873">
    <property type="entry name" value="Myb_DNA-bind_5"/>
    <property type="match status" value="3"/>
</dbReference>
<keyword evidence="3" id="KW-0805">Transcription regulation</keyword>
<evidence type="ECO:0000256" key="2">
    <source>
        <dbReference type="ARBA" id="ARBA00016807"/>
    </source>
</evidence>
<name>A0A1A9Z5P0_GLOPL</name>
<evidence type="ECO:0000256" key="3">
    <source>
        <dbReference type="ARBA" id="ARBA00023015"/>
    </source>
</evidence>
<evidence type="ECO:0000256" key="5">
    <source>
        <dbReference type="ARBA" id="ARBA00023163"/>
    </source>
</evidence>